<gene>
    <name evidence="1" type="ORF">L3Q82_000337</name>
</gene>
<sequence length="93" mass="9760">MKRGIGTGAVTESECVKENVTEMIPLVGKVQGCLEGAENAPGAGRGTRNAHGNGNGTEITETDTANLDLRKRSFLHLGCLSLLLKELLKAPTV</sequence>
<proteinExistence type="predicted"/>
<protein>
    <submittedName>
        <fullName evidence="1">Uncharacterized protein</fullName>
    </submittedName>
</protein>
<evidence type="ECO:0000313" key="2">
    <source>
        <dbReference type="Proteomes" id="UP000831701"/>
    </source>
</evidence>
<reference evidence="1" key="1">
    <citation type="submission" date="2022-04" db="EMBL/GenBank/DDBJ databases">
        <title>Jade perch genome.</title>
        <authorList>
            <person name="Chao B."/>
        </authorList>
    </citation>
    <scope>NUCLEOTIDE SEQUENCE</scope>
    <source>
        <strain evidence="1">CB-2022</strain>
    </source>
</reference>
<comment type="caution">
    <text evidence="1">The sequence shown here is derived from an EMBL/GenBank/DDBJ whole genome shotgun (WGS) entry which is preliminary data.</text>
</comment>
<accession>A0ACB8XAI9</accession>
<dbReference type="Proteomes" id="UP000831701">
    <property type="component" value="Chromosome 1"/>
</dbReference>
<evidence type="ECO:0000313" key="1">
    <source>
        <dbReference type="EMBL" id="KAI3377148.1"/>
    </source>
</evidence>
<keyword evidence="2" id="KW-1185">Reference proteome</keyword>
<name>A0ACB8XAI9_9TELE</name>
<organism evidence="1 2">
    <name type="scientific">Scortum barcoo</name>
    <name type="common">barcoo grunter</name>
    <dbReference type="NCBI Taxonomy" id="214431"/>
    <lineage>
        <taxon>Eukaryota</taxon>
        <taxon>Metazoa</taxon>
        <taxon>Chordata</taxon>
        <taxon>Craniata</taxon>
        <taxon>Vertebrata</taxon>
        <taxon>Euteleostomi</taxon>
        <taxon>Actinopterygii</taxon>
        <taxon>Neopterygii</taxon>
        <taxon>Teleostei</taxon>
        <taxon>Neoteleostei</taxon>
        <taxon>Acanthomorphata</taxon>
        <taxon>Eupercaria</taxon>
        <taxon>Centrarchiformes</taxon>
        <taxon>Terapontoidei</taxon>
        <taxon>Terapontidae</taxon>
        <taxon>Scortum</taxon>
    </lineage>
</organism>
<dbReference type="EMBL" id="CM041531">
    <property type="protein sequence ID" value="KAI3377148.1"/>
    <property type="molecule type" value="Genomic_DNA"/>
</dbReference>